<dbReference type="PANTHER" id="PTHR21501:SF3">
    <property type="entry name" value="PROTEIN FAM161A"/>
    <property type="match status" value="1"/>
</dbReference>
<dbReference type="GO" id="GO:0044782">
    <property type="term" value="P:cilium organization"/>
    <property type="evidence" value="ECO:0007669"/>
    <property type="project" value="TreeGrafter"/>
</dbReference>
<dbReference type="GO" id="GO:0005929">
    <property type="term" value="C:cilium"/>
    <property type="evidence" value="ECO:0007669"/>
    <property type="project" value="TreeGrafter"/>
</dbReference>
<dbReference type="PANTHER" id="PTHR21501">
    <property type="entry name" value="PROTEIN FAM-161"/>
    <property type="match status" value="1"/>
</dbReference>
<accession>A0A8C5HJF3</accession>
<evidence type="ECO:0000256" key="1">
    <source>
        <dbReference type="ARBA" id="ARBA00023054"/>
    </source>
</evidence>
<reference evidence="3" key="2">
    <citation type="submission" date="2025-08" db="UniProtKB">
        <authorList>
            <consortium name="Ensembl"/>
        </authorList>
    </citation>
    <scope>IDENTIFICATION</scope>
</reference>
<keyword evidence="4" id="KW-1185">Reference proteome</keyword>
<reference evidence="3" key="1">
    <citation type="submission" date="2020-06" db="EMBL/GenBank/DDBJ databases">
        <authorList>
            <consortium name="Wellcome Sanger Institute Data Sharing"/>
        </authorList>
    </citation>
    <scope>NUCLEOTIDE SEQUENCE [LARGE SCALE GENOMIC DNA]</scope>
</reference>
<dbReference type="Ensembl" id="ENSGWIT00000050479.1">
    <property type="protein sequence ID" value="ENSGWIP00000046641.1"/>
    <property type="gene ID" value="ENSGWIG00000023017.1"/>
</dbReference>
<evidence type="ECO:0000313" key="3">
    <source>
        <dbReference type="Ensembl" id="ENSGWIP00000046641.1"/>
    </source>
</evidence>
<dbReference type="Proteomes" id="UP000694680">
    <property type="component" value="Chromosome 1"/>
</dbReference>
<name>A0A8C5HJF3_GOUWI</name>
<dbReference type="GO" id="GO:0005856">
    <property type="term" value="C:cytoskeleton"/>
    <property type="evidence" value="ECO:0007669"/>
    <property type="project" value="UniProtKB-ARBA"/>
</dbReference>
<dbReference type="InterPro" id="IPR051655">
    <property type="entry name" value="FAM161"/>
</dbReference>
<dbReference type="AlphaFoldDB" id="A0A8C5HJF3"/>
<proteinExistence type="predicted"/>
<feature type="region of interest" description="Disordered" evidence="2">
    <location>
        <begin position="36"/>
        <end position="62"/>
    </location>
</feature>
<reference evidence="3" key="3">
    <citation type="submission" date="2025-09" db="UniProtKB">
        <authorList>
            <consortium name="Ensembl"/>
        </authorList>
    </citation>
    <scope>IDENTIFICATION</scope>
</reference>
<organism evidence="3 4">
    <name type="scientific">Gouania willdenowi</name>
    <name type="common">Blunt-snouted clingfish</name>
    <name type="synonym">Lepadogaster willdenowi</name>
    <dbReference type="NCBI Taxonomy" id="441366"/>
    <lineage>
        <taxon>Eukaryota</taxon>
        <taxon>Metazoa</taxon>
        <taxon>Chordata</taxon>
        <taxon>Craniata</taxon>
        <taxon>Vertebrata</taxon>
        <taxon>Euteleostomi</taxon>
        <taxon>Actinopterygii</taxon>
        <taxon>Neopterygii</taxon>
        <taxon>Teleostei</taxon>
        <taxon>Neoteleostei</taxon>
        <taxon>Acanthomorphata</taxon>
        <taxon>Ovalentaria</taxon>
        <taxon>Blenniimorphae</taxon>
        <taxon>Blenniiformes</taxon>
        <taxon>Gobiesocoidei</taxon>
        <taxon>Gobiesocidae</taxon>
        <taxon>Gobiesocinae</taxon>
        <taxon>Gouania</taxon>
    </lineage>
</organism>
<evidence type="ECO:0000256" key="2">
    <source>
        <dbReference type="SAM" id="MobiDB-lite"/>
    </source>
</evidence>
<protein>
    <submittedName>
        <fullName evidence="3">Uncharacterized protein</fullName>
    </submittedName>
</protein>
<evidence type="ECO:0000313" key="4">
    <source>
        <dbReference type="Proteomes" id="UP000694680"/>
    </source>
</evidence>
<sequence>MATAHRTNVLVTSCLKTPVDPNTKAPLASYERETLLPSGCTDNRDYDKEVSQNSPTLVPEDCLGNGDPHIMATYRATEDRFNLSEIFFSNEEYYSKLEELKKAHLRTMAELENMYQQKLQLRTMEPLDSNCFDLGNK</sequence>
<keyword evidence="1" id="KW-0175">Coiled coil</keyword>